<name>A0A0G2FGY3_9PEZI</name>
<reference evidence="2 3" key="1">
    <citation type="submission" date="2015-05" db="EMBL/GenBank/DDBJ databases">
        <title>Distinctive expansion of gene families associated with plant cell wall degradation and secondary metabolism in the genomes of grapevine trunk pathogens.</title>
        <authorList>
            <person name="Lawrence D.P."/>
            <person name="Travadon R."/>
            <person name="Rolshausen P.E."/>
            <person name="Baumgartner K."/>
        </authorList>
    </citation>
    <scope>NUCLEOTIDE SEQUENCE [LARGE SCALE GENOMIC DNA]</scope>
    <source>
        <strain evidence="2">DA912</strain>
    </source>
</reference>
<comment type="caution">
    <text evidence="2">The sequence shown here is derived from an EMBL/GenBank/DDBJ whole genome shotgun (WGS) entry which is preliminary data.</text>
</comment>
<gene>
    <name evidence="2" type="ORF">UCDDA912_g06273</name>
</gene>
<accession>A0A0G2FGY3</accession>
<evidence type="ECO:0000256" key="1">
    <source>
        <dbReference type="SAM" id="MobiDB-lite"/>
    </source>
</evidence>
<dbReference type="EMBL" id="LCUC01000228">
    <property type="protein sequence ID" value="KKY33772.1"/>
    <property type="molecule type" value="Genomic_DNA"/>
</dbReference>
<dbReference type="SUPFAM" id="SSF52047">
    <property type="entry name" value="RNI-like"/>
    <property type="match status" value="1"/>
</dbReference>
<sequence length="233" mass="26371">MSSTHVSPLPSDLLPPESPTVSPCKAISFSTWKTLQELRRAGQLDTKKKLALHQFVHHVKEPTADLPVYLTPLQSRNFAFISHLRLAGSCLIKAEELLYLPQWSKNLGVLELMEPSDCEAPFPRLSDRLFKAWSLSDDPFPKLKGIGLSTHSSITEQSLQYLTQFPALIMLDITAAKQDWTQPDSLANAFGWIYCNWAEAPRWHDDDNDDDERDRDIVPVTTAGDRAKQPQKY</sequence>
<evidence type="ECO:0000313" key="2">
    <source>
        <dbReference type="EMBL" id="KKY33772.1"/>
    </source>
</evidence>
<protein>
    <submittedName>
        <fullName evidence="2">Putative cbs domain-containing protein</fullName>
    </submittedName>
</protein>
<feature type="region of interest" description="Disordered" evidence="1">
    <location>
        <begin position="204"/>
        <end position="233"/>
    </location>
</feature>
<reference evidence="2 3" key="2">
    <citation type="submission" date="2015-05" db="EMBL/GenBank/DDBJ databases">
        <authorList>
            <person name="Morales-Cruz A."/>
            <person name="Amrine K.C."/>
            <person name="Cantu D."/>
        </authorList>
    </citation>
    <scope>NUCLEOTIDE SEQUENCE [LARGE SCALE GENOMIC DNA]</scope>
    <source>
        <strain evidence="2">DA912</strain>
    </source>
</reference>
<evidence type="ECO:0000313" key="3">
    <source>
        <dbReference type="Proteomes" id="UP000034680"/>
    </source>
</evidence>
<feature type="region of interest" description="Disordered" evidence="1">
    <location>
        <begin position="1"/>
        <end position="21"/>
    </location>
</feature>
<keyword evidence="3" id="KW-1185">Reference proteome</keyword>
<proteinExistence type="predicted"/>
<dbReference type="AlphaFoldDB" id="A0A0G2FGY3"/>
<dbReference type="Proteomes" id="UP000034680">
    <property type="component" value="Unassembled WGS sequence"/>
</dbReference>
<organism evidence="2 3">
    <name type="scientific">Diaporthe ampelina</name>
    <dbReference type="NCBI Taxonomy" id="1214573"/>
    <lineage>
        <taxon>Eukaryota</taxon>
        <taxon>Fungi</taxon>
        <taxon>Dikarya</taxon>
        <taxon>Ascomycota</taxon>
        <taxon>Pezizomycotina</taxon>
        <taxon>Sordariomycetes</taxon>
        <taxon>Sordariomycetidae</taxon>
        <taxon>Diaporthales</taxon>
        <taxon>Diaporthaceae</taxon>
        <taxon>Diaporthe</taxon>
    </lineage>
</organism>
<dbReference type="OrthoDB" id="5273928at2759"/>